<gene>
    <name evidence="2" type="ORF">FGK63_18160</name>
</gene>
<protein>
    <recommendedName>
        <fullName evidence="4">Nuclear transport factor 2 family protein</fullName>
    </recommendedName>
</protein>
<dbReference type="EMBL" id="VCPD01000008">
    <property type="protein sequence ID" value="TMV04212.1"/>
    <property type="molecule type" value="Genomic_DNA"/>
</dbReference>
<reference evidence="2 3" key="1">
    <citation type="submission" date="2019-05" db="EMBL/GenBank/DDBJ databases">
        <title>Ruegeria sp. nov., isolated from tidal flat.</title>
        <authorList>
            <person name="Kim W."/>
        </authorList>
    </citation>
    <scope>NUCLEOTIDE SEQUENCE [LARGE SCALE GENOMIC DNA]</scope>
    <source>
        <strain evidence="2 3">CAU 1488</strain>
    </source>
</reference>
<evidence type="ECO:0000313" key="2">
    <source>
        <dbReference type="EMBL" id="TMV04212.1"/>
    </source>
</evidence>
<proteinExistence type="predicted"/>
<accession>A0ABY2WT14</accession>
<evidence type="ECO:0000256" key="1">
    <source>
        <dbReference type="SAM" id="SignalP"/>
    </source>
</evidence>
<sequence>MPDKRLVAVVTALLLMMTSHGARADASLEQLLIIDQLLTKNDTKSLWTYIHENPELLRGDDELARELRNFYDTAAVGRLRFDFESQVSRDASNSSFSGSVIY</sequence>
<keyword evidence="3" id="KW-1185">Reference proteome</keyword>
<feature type="signal peptide" evidence="1">
    <location>
        <begin position="1"/>
        <end position="24"/>
    </location>
</feature>
<evidence type="ECO:0000313" key="3">
    <source>
        <dbReference type="Proteomes" id="UP001193035"/>
    </source>
</evidence>
<name>A0ABY2WT14_9RHOB</name>
<organism evidence="2 3">
    <name type="scientific">Ruegeria sediminis</name>
    <dbReference type="NCBI Taxonomy" id="2583820"/>
    <lineage>
        <taxon>Bacteria</taxon>
        <taxon>Pseudomonadati</taxon>
        <taxon>Pseudomonadota</taxon>
        <taxon>Alphaproteobacteria</taxon>
        <taxon>Rhodobacterales</taxon>
        <taxon>Roseobacteraceae</taxon>
        <taxon>Ruegeria</taxon>
    </lineage>
</organism>
<keyword evidence="1" id="KW-0732">Signal</keyword>
<feature type="chain" id="PRO_5045267155" description="Nuclear transport factor 2 family protein" evidence="1">
    <location>
        <begin position="25"/>
        <end position="102"/>
    </location>
</feature>
<comment type="caution">
    <text evidence="2">The sequence shown here is derived from an EMBL/GenBank/DDBJ whole genome shotgun (WGS) entry which is preliminary data.</text>
</comment>
<evidence type="ECO:0008006" key="4">
    <source>
        <dbReference type="Google" id="ProtNLM"/>
    </source>
</evidence>
<dbReference type="RefSeq" id="WP_138844943.1">
    <property type="nucleotide sequence ID" value="NZ_VCPD01000008.1"/>
</dbReference>
<dbReference type="Proteomes" id="UP001193035">
    <property type="component" value="Unassembled WGS sequence"/>
</dbReference>